<organism evidence="2 3">
    <name type="scientific">Anaeramoeba flamelloides</name>
    <dbReference type="NCBI Taxonomy" id="1746091"/>
    <lineage>
        <taxon>Eukaryota</taxon>
        <taxon>Metamonada</taxon>
        <taxon>Anaeramoebidae</taxon>
        <taxon>Anaeramoeba</taxon>
    </lineage>
</organism>
<evidence type="ECO:0000313" key="2">
    <source>
        <dbReference type="EMBL" id="KAJ6236675.1"/>
    </source>
</evidence>
<feature type="compositionally biased region" description="Polar residues" evidence="1">
    <location>
        <begin position="1"/>
        <end position="11"/>
    </location>
</feature>
<dbReference type="EMBL" id="JAOAOG010000242">
    <property type="protein sequence ID" value="KAJ6236675.1"/>
    <property type="molecule type" value="Genomic_DNA"/>
</dbReference>
<reference evidence="2" key="1">
    <citation type="submission" date="2022-08" db="EMBL/GenBank/DDBJ databases">
        <title>Novel sulfate-reducing endosymbionts in the free-living metamonad Anaeramoeba.</title>
        <authorList>
            <person name="Jerlstrom-Hultqvist J."/>
            <person name="Cepicka I."/>
            <person name="Gallot-Lavallee L."/>
            <person name="Salas-Leiva D."/>
            <person name="Curtis B.A."/>
            <person name="Zahonova K."/>
            <person name="Pipaliya S."/>
            <person name="Dacks J."/>
            <person name="Roger A.J."/>
        </authorList>
    </citation>
    <scope>NUCLEOTIDE SEQUENCE</scope>
    <source>
        <strain evidence="2">Schooner1</strain>
    </source>
</reference>
<gene>
    <name evidence="2" type="ORF">M0813_27420</name>
</gene>
<sequence>MKGKSSYSNLRTLPKNKAKETQTEYSDHDLERLLVLMKFSKMDDQDYSIGLDKELISRTNSKFSFFDEHDYLSNSTLVEDPNSNDQRKQKQKQKQKKKQKLKQKQKQRRHHKQHVCLHKKKTKSNKLFRNDHSYQKKIYAEHPSFQTHRIHNKQRIKFRLSTNNEKKKKNYQKFKIQPSANEKKKVNKPNISGDLNNQKISESELTRLLTQKPKPNWGKRLFFLKKYDKTLVVGSPESLVETATSPLSANQPKKVIIDKSIFPLLIEITKGINKNENQNVYKNAYKSCQRGLIEWFRRKKYQNKIKYSRDKMEFVPMK</sequence>
<feature type="region of interest" description="Disordered" evidence="1">
    <location>
        <begin position="1"/>
        <end position="26"/>
    </location>
</feature>
<feature type="region of interest" description="Disordered" evidence="1">
    <location>
        <begin position="76"/>
        <end position="118"/>
    </location>
</feature>
<feature type="compositionally biased region" description="Basic and acidic residues" evidence="1">
    <location>
        <begin position="17"/>
        <end position="26"/>
    </location>
</feature>
<accession>A0ABQ8XWX2</accession>
<protein>
    <submittedName>
        <fullName evidence="2">Uncharacterized protein</fullName>
    </submittedName>
</protein>
<evidence type="ECO:0000256" key="1">
    <source>
        <dbReference type="SAM" id="MobiDB-lite"/>
    </source>
</evidence>
<dbReference type="Proteomes" id="UP001150062">
    <property type="component" value="Unassembled WGS sequence"/>
</dbReference>
<name>A0ABQ8XWX2_9EUKA</name>
<proteinExistence type="predicted"/>
<evidence type="ECO:0000313" key="3">
    <source>
        <dbReference type="Proteomes" id="UP001150062"/>
    </source>
</evidence>
<feature type="compositionally biased region" description="Basic residues" evidence="1">
    <location>
        <begin position="89"/>
        <end position="118"/>
    </location>
</feature>
<keyword evidence="3" id="KW-1185">Reference proteome</keyword>
<comment type="caution">
    <text evidence="2">The sequence shown here is derived from an EMBL/GenBank/DDBJ whole genome shotgun (WGS) entry which is preliminary data.</text>
</comment>